<dbReference type="PROSITE" id="PS50088">
    <property type="entry name" value="ANK_REPEAT"/>
    <property type="match status" value="2"/>
</dbReference>
<evidence type="ECO:0000313" key="4">
    <source>
        <dbReference type="EMBL" id="GFN85230.1"/>
    </source>
</evidence>
<dbReference type="Gene3D" id="1.25.40.20">
    <property type="entry name" value="Ankyrin repeat-containing domain"/>
    <property type="match status" value="2"/>
</dbReference>
<reference evidence="4 5" key="1">
    <citation type="journal article" date="2021" name="Elife">
        <title>Chloroplast acquisition without the gene transfer in kleptoplastic sea slugs, Plakobranchus ocellatus.</title>
        <authorList>
            <person name="Maeda T."/>
            <person name="Takahashi S."/>
            <person name="Yoshida T."/>
            <person name="Shimamura S."/>
            <person name="Takaki Y."/>
            <person name="Nagai Y."/>
            <person name="Toyoda A."/>
            <person name="Suzuki Y."/>
            <person name="Arimoto A."/>
            <person name="Ishii H."/>
            <person name="Satoh N."/>
            <person name="Nishiyama T."/>
            <person name="Hasebe M."/>
            <person name="Maruyama T."/>
            <person name="Minagawa J."/>
            <person name="Obokata J."/>
            <person name="Shigenobu S."/>
        </authorList>
    </citation>
    <scope>NUCLEOTIDE SEQUENCE [LARGE SCALE GENOMIC DNA]</scope>
</reference>
<feature type="repeat" description="ANK" evidence="3">
    <location>
        <begin position="144"/>
        <end position="176"/>
    </location>
</feature>
<evidence type="ECO:0000256" key="1">
    <source>
        <dbReference type="ARBA" id="ARBA00022737"/>
    </source>
</evidence>
<comment type="caution">
    <text evidence="4">The sequence shown here is derived from an EMBL/GenBank/DDBJ whole genome shotgun (WGS) entry which is preliminary data.</text>
</comment>
<proteinExistence type="predicted"/>
<dbReference type="EMBL" id="BLXT01001388">
    <property type="protein sequence ID" value="GFN85230.1"/>
    <property type="molecule type" value="Genomic_DNA"/>
</dbReference>
<dbReference type="SUPFAM" id="SSF48403">
    <property type="entry name" value="Ankyrin repeat"/>
    <property type="match status" value="1"/>
</dbReference>
<keyword evidence="1" id="KW-0677">Repeat</keyword>
<keyword evidence="5" id="KW-1185">Reference proteome</keyword>
<keyword evidence="2 3" id="KW-0040">ANK repeat</keyword>
<dbReference type="InterPro" id="IPR051637">
    <property type="entry name" value="Ank_repeat_dom-contain_49"/>
</dbReference>
<name>A0AAV3YPM4_9GAST</name>
<dbReference type="Proteomes" id="UP000735302">
    <property type="component" value="Unassembled WGS sequence"/>
</dbReference>
<feature type="repeat" description="ANK" evidence="3">
    <location>
        <begin position="223"/>
        <end position="252"/>
    </location>
</feature>
<dbReference type="PANTHER" id="PTHR24180">
    <property type="entry name" value="CYCLIN-DEPENDENT KINASE INHIBITOR 2C-RELATED"/>
    <property type="match status" value="1"/>
</dbReference>
<protein>
    <submittedName>
        <fullName evidence="4">Serine/threonine-protein phosphatase 6 regulatory ankyrin repeat subunit c</fullName>
    </submittedName>
</protein>
<dbReference type="Pfam" id="PF12796">
    <property type="entry name" value="Ank_2"/>
    <property type="match status" value="2"/>
</dbReference>
<evidence type="ECO:0000256" key="2">
    <source>
        <dbReference type="ARBA" id="ARBA00023043"/>
    </source>
</evidence>
<evidence type="ECO:0000313" key="5">
    <source>
        <dbReference type="Proteomes" id="UP000735302"/>
    </source>
</evidence>
<sequence length="278" mass="30750">MLFIYHFFHCLAPRNHRENLLAALKDRYLSEVDRLLNLMHPNDHIDYKALCETYRTDMKSCVVNWIISTTILDPETCQTLLRPAIMSGSMETVGALLNRGADLNMPYSYRKSVLEIAMAYLEKTDLMEMIKFLVGKDANVNRGHGDYSPLVAASLNHPDVVSYLLQNGAEVNEVGDNLGNTPLTAALSHSILDNGELRSSTHCRSIVETLLSAGADPNKPKNDGETALHLALDSEITNLLIQAGADLEARDDCGQTPLLVAACTHRTDVINVLKFELT</sequence>
<evidence type="ECO:0000256" key="3">
    <source>
        <dbReference type="PROSITE-ProRule" id="PRU00023"/>
    </source>
</evidence>
<dbReference type="InterPro" id="IPR002110">
    <property type="entry name" value="Ankyrin_rpt"/>
</dbReference>
<accession>A0AAV3YPM4</accession>
<dbReference type="InterPro" id="IPR036770">
    <property type="entry name" value="Ankyrin_rpt-contain_sf"/>
</dbReference>
<dbReference type="SMART" id="SM00248">
    <property type="entry name" value="ANK"/>
    <property type="match status" value="5"/>
</dbReference>
<dbReference type="PANTHER" id="PTHR24180:SF45">
    <property type="entry name" value="POLY [ADP-RIBOSE] POLYMERASE TANKYRASE"/>
    <property type="match status" value="1"/>
</dbReference>
<organism evidence="4 5">
    <name type="scientific">Plakobranchus ocellatus</name>
    <dbReference type="NCBI Taxonomy" id="259542"/>
    <lineage>
        <taxon>Eukaryota</taxon>
        <taxon>Metazoa</taxon>
        <taxon>Spiralia</taxon>
        <taxon>Lophotrochozoa</taxon>
        <taxon>Mollusca</taxon>
        <taxon>Gastropoda</taxon>
        <taxon>Heterobranchia</taxon>
        <taxon>Euthyneura</taxon>
        <taxon>Panpulmonata</taxon>
        <taxon>Sacoglossa</taxon>
        <taxon>Placobranchoidea</taxon>
        <taxon>Plakobranchidae</taxon>
        <taxon>Plakobranchus</taxon>
    </lineage>
</organism>
<dbReference type="AlphaFoldDB" id="A0AAV3YPM4"/>
<gene>
    <name evidence="4" type="ORF">PoB_001173600</name>
</gene>